<evidence type="ECO:0000256" key="1">
    <source>
        <dbReference type="ARBA" id="ARBA00000085"/>
    </source>
</evidence>
<keyword evidence="8" id="KW-0472">Membrane</keyword>
<dbReference type="PRINTS" id="PR00344">
    <property type="entry name" value="BCTRLSENSOR"/>
</dbReference>
<evidence type="ECO:0000256" key="4">
    <source>
        <dbReference type="ARBA" id="ARBA00022553"/>
    </source>
</evidence>
<evidence type="ECO:0000256" key="6">
    <source>
        <dbReference type="ARBA" id="ARBA00022777"/>
    </source>
</evidence>
<evidence type="ECO:0000259" key="9">
    <source>
        <dbReference type="PROSITE" id="PS50109"/>
    </source>
</evidence>
<dbReference type="EMBL" id="FOWD01000060">
    <property type="protein sequence ID" value="SFO66249.1"/>
    <property type="molecule type" value="Genomic_DNA"/>
</dbReference>
<evidence type="ECO:0000256" key="2">
    <source>
        <dbReference type="ARBA" id="ARBA00004370"/>
    </source>
</evidence>
<evidence type="ECO:0000256" key="3">
    <source>
        <dbReference type="ARBA" id="ARBA00012438"/>
    </source>
</evidence>
<keyword evidence="7" id="KW-0902">Two-component regulatory system</keyword>
<dbReference type="OrthoDB" id="9813151at2"/>
<evidence type="ECO:0000256" key="5">
    <source>
        <dbReference type="ARBA" id="ARBA00022679"/>
    </source>
</evidence>
<dbReference type="Gene3D" id="3.30.565.10">
    <property type="entry name" value="Histidine kinase-like ATPase, C-terminal domain"/>
    <property type="match status" value="1"/>
</dbReference>
<dbReference type="Pfam" id="PF00512">
    <property type="entry name" value="HisKA"/>
    <property type="match status" value="1"/>
</dbReference>
<evidence type="ECO:0000256" key="8">
    <source>
        <dbReference type="SAM" id="Phobius"/>
    </source>
</evidence>
<reference evidence="10 11" key="1">
    <citation type="submission" date="2016-10" db="EMBL/GenBank/DDBJ databases">
        <authorList>
            <person name="de Groot N.N."/>
        </authorList>
    </citation>
    <scope>NUCLEOTIDE SEQUENCE [LARGE SCALE GENOMIC DNA]</scope>
    <source>
        <strain evidence="10 11">DSM 1283</strain>
    </source>
</reference>
<keyword evidence="4" id="KW-0597">Phosphoprotein</keyword>
<dbReference type="CDD" id="cd00082">
    <property type="entry name" value="HisKA"/>
    <property type="match status" value="1"/>
</dbReference>
<comment type="catalytic activity">
    <reaction evidence="1">
        <text>ATP + protein L-histidine = ADP + protein N-phospho-L-histidine.</text>
        <dbReference type="EC" id="2.7.13.3"/>
    </reaction>
</comment>
<dbReference type="AlphaFoldDB" id="A0A1I5J0R6"/>
<dbReference type="GO" id="GO:0016020">
    <property type="term" value="C:membrane"/>
    <property type="evidence" value="ECO:0007669"/>
    <property type="project" value="UniProtKB-SubCell"/>
</dbReference>
<accession>A0A1I5J0R6</accession>
<sequence length="428" mass="48902">MFSKLKRRLVLLYGITSSIILSVIIIGVYIINNRQSQEQNMVLFQKNVEQIVEKFRLEDVINNTWLVRVQEDNRLFVYVEDNGIKLTKYNQMSNLPGSQELIEKIKKLSIEDGINLDRKPLYSTLRKTPVYNVSLSNGKAYYSMAALIPKNAGWLNIMVISCDNQGPGILFKQMFLYVFIDFIGVAALFLISSLYIGKVIKPLEEGQKRQVAFVAAASHELRTPLTVIKAGISSIREDISKSDNFLPHIEEECNRMTRLISDMLLLASSDAKTWSLLKEPVEIDTLLIETYDMFCTCYNNKNYQLTLDLPEEELHVIHGDKERIKQIFTILIDNAMSHTTPGENIDLHAYNQKNYVVVEVEDHGHGICDEDKKQVFERFYRGDGSRNDKKHFGLGLSIAKELIELHEGSIFIKDTPGGGATFVLRLPW</sequence>
<dbReference type="FunFam" id="3.30.565.10:FF:000006">
    <property type="entry name" value="Sensor histidine kinase WalK"/>
    <property type="match status" value="1"/>
</dbReference>
<dbReference type="InterPro" id="IPR003661">
    <property type="entry name" value="HisK_dim/P_dom"/>
</dbReference>
<protein>
    <recommendedName>
        <fullName evidence="3">histidine kinase</fullName>
        <ecNumber evidence="3">2.7.13.3</ecNumber>
    </recommendedName>
</protein>
<dbReference type="InterPro" id="IPR050736">
    <property type="entry name" value="Sensor_HK_Regulatory"/>
</dbReference>
<feature type="domain" description="Histidine kinase" evidence="9">
    <location>
        <begin position="216"/>
        <end position="428"/>
    </location>
</feature>
<keyword evidence="11" id="KW-1185">Reference proteome</keyword>
<dbReference type="PANTHER" id="PTHR43711:SF1">
    <property type="entry name" value="HISTIDINE KINASE 1"/>
    <property type="match status" value="1"/>
</dbReference>
<feature type="transmembrane region" description="Helical" evidence="8">
    <location>
        <begin position="174"/>
        <end position="196"/>
    </location>
</feature>
<dbReference type="Pfam" id="PF02518">
    <property type="entry name" value="HATPase_c"/>
    <property type="match status" value="1"/>
</dbReference>
<keyword evidence="8" id="KW-1133">Transmembrane helix</keyword>
<keyword evidence="5" id="KW-0808">Transferase</keyword>
<dbReference type="STRING" id="1527.SAMN04489757_16010"/>
<evidence type="ECO:0000313" key="10">
    <source>
        <dbReference type="EMBL" id="SFO66249.1"/>
    </source>
</evidence>
<organism evidence="10 11">
    <name type="scientific">Anaerocolumna aminovalerica</name>
    <dbReference type="NCBI Taxonomy" id="1527"/>
    <lineage>
        <taxon>Bacteria</taxon>
        <taxon>Bacillati</taxon>
        <taxon>Bacillota</taxon>
        <taxon>Clostridia</taxon>
        <taxon>Lachnospirales</taxon>
        <taxon>Lachnospiraceae</taxon>
        <taxon>Anaerocolumna</taxon>
    </lineage>
</organism>
<dbReference type="SUPFAM" id="SSF55874">
    <property type="entry name" value="ATPase domain of HSP90 chaperone/DNA topoisomerase II/histidine kinase"/>
    <property type="match status" value="1"/>
</dbReference>
<comment type="subcellular location">
    <subcellularLocation>
        <location evidence="2">Membrane</location>
    </subcellularLocation>
</comment>
<dbReference type="EC" id="2.7.13.3" evidence="3"/>
<keyword evidence="8" id="KW-0812">Transmembrane</keyword>
<dbReference type="CDD" id="cd00075">
    <property type="entry name" value="HATPase"/>
    <property type="match status" value="1"/>
</dbReference>
<dbReference type="SMART" id="SM00387">
    <property type="entry name" value="HATPase_c"/>
    <property type="match status" value="1"/>
</dbReference>
<evidence type="ECO:0000256" key="7">
    <source>
        <dbReference type="ARBA" id="ARBA00023012"/>
    </source>
</evidence>
<gene>
    <name evidence="10" type="ORF">SAMN04489757_16010</name>
</gene>
<dbReference type="InterPro" id="IPR004358">
    <property type="entry name" value="Sig_transdc_His_kin-like_C"/>
</dbReference>
<dbReference type="Proteomes" id="UP000198806">
    <property type="component" value="Unassembled WGS sequence"/>
</dbReference>
<dbReference type="InterPro" id="IPR036097">
    <property type="entry name" value="HisK_dim/P_sf"/>
</dbReference>
<feature type="transmembrane region" description="Helical" evidence="8">
    <location>
        <begin position="9"/>
        <end position="31"/>
    </location>
</feature>
<dbReference type="SUPFAM" id="SSF47384">
    <property type="entry name" value="Homodimeric domain of signal transducing histidine kinase"/>
    <property type="match status" value="1"/>
</dbReference>
<name>A0A1I5J0R6_9FIRM</name>
<dbReference type="InterPro" id="IPR003594">
    <property type="entry name" value="HATPase_dom"/>
</dbReference>
<dbReference type="RefSeq" id="WP_091689142.1">
    <property type="nucleotide sequence ID" value="NZ_BAABFM010000076.1"/>
</dbReference>
<dbReference type="Gene3D" id="1.10.287.130">
    <property type="match status" value="1"/>
</dbReference>
<evidence type="ECO:0000313" key="11">
    <source>
        <dbReference type="Proteomes" id="UP000198806"/>
    </source>
</evidence>
<dbReference type="InterPro" id="IPR005467">
    <property type="entry name" value="His_kinase_dom"/>
</dbReference>
<dbReference type="GO" id="GO:0000155">
    <property type="term" value="F:phosphorelay sensor kinase activity"/>
    <property type="evidence" value="ECO:0007669"/>
    <property type="project" value="InterPro"/>
</dbReference>
<proteinExistence type="predicted"/>
<dbReference type="InterPro" id="IPR036890">
    <property type="entry name" value="HATPase_C_sf"/>
</dbReference>
<dbReference type="PROSITE" id="PS50109">
    <property type="entry name" value="HIS_KIN"/>
    <property type="match status" value="1"/>
</dbReference>
<keyword evidence="6 10" id="KW-0418">Kinase</keyword>
<dbReference type="PANTHER" id="PTHR43711">
    <property type="entry name" value="TWO-COMPONENT HISTIDINE KINASE"/>
    <property type="match status" value="1"/>
</dbReference>
<dbReference type="SMART" id="SM00388">
    <property type="entry name" value="HisKA"/>
    <property type="match status" value="1"/>
</dbReference>